<evidence type="ECO:0000313" key="2">
    <source>
        <dbReference type="Proteomes" id="UP000663868"/>
    </source>
</evidence>
<gene>
    <name evidence="1" type="ORF">KXQ929_LOCUS52824</name>
</gene>
<accession>A0A820R4D2</accession>
<organism evidence="1 2">
    <name type="scientific">Adineta steineri</name>
    <dbReference type="NCBI Taxonomy" id="433720"/>
    <lineage>
        <taxon>Eukaryota</taxon>
        <taxon>Metazoa</taxon>
        <taxon>Spiralia</taxon>
        <taxon>Gnathifera</taxon>
        <taxon>Rotifera</taxon>
        <taxon>Eurotatoria</taxon>
        <taxon>Bdelloidea</taxon>
        <taxon>Adinetida</taxon>
        <taxon>Adinetidae</taxon>
        <taxon>Adineta</taxon>
    </lineage>
</organism>
<dbReference type="GO" id="GO:0006108">
    <property type="term" value="P:malate metabolic process"/>
    <property type="evidence" value="ECO:0007669"/>
    <property type="project" value="TreeGrafter"/>
</dbReference>
<feature type="non-terminal residue" evidence="1">
    <location>
        <position position="95"/>
    </location>
</feature>
<dbReference type="Proteomes" id="UP000663868">
    <property type="component" value="Unassembled WGS sequence"/>
</dbReference>
<dbReference type="InterPro" id="IPR046346">
    <property type="entry name" value="Aminoacid_DH-like_N_sf"/>
</dbReference>
<dbReference type="PANTHER" id="PTHR23406:SF90">
    <property type="entry name" value="MALIC ENZYME-RELATED"/>
    <property type="match status" value="1"/>
</dbReference>
<dbReference type="GO" id="GO:0005739">
    <property type="term" value="C:mitochondrion"/>
    <property type="evidence" value="ECO:0007669"/>
    <property type="project" value="TreeGrafter"/>
</dbReference>
<sequence>VTVTDEYRPALKSRASIKGVELLRNPSFNKGMAFSLEERQHMGIHGLLPPAVLSQDIQALRVMTNFDRAQDDLDRYNELMNLSERNEKLFYRVIA</sequence>
<evidence type="ECO:0000313" key="1">
    <source>
        <dbReference type="EMBL" id="CAF4431711.1"/>
    </source>
</evidence>
<dbReference type="AlphaFoldDB" id="A0A820R4D2"/>
<reference evidence="1" key="1">
    <citation type="submission" date="2021-02" db="EMBL/GenBank/DDBJ databases">
        <authorList>
            <person name="Nowell W R."/>
        </authorList>
    </citation>
    <scope>NUCLEOTIDE SEQUENCE</scope>
</reference>
<dbReference type="SUPFAM" id="SSF53223">
    <property type="entry name" value="Aminoacid dehydrogenase-like, N-terminal domain"/>
    <property type="match status" value="1"/>
</dbReference>
<name>A0A820R4D2_9BILA</name>
<protein>
    <submittedName>
        <fullName evidence="1">Uncharacterized protein</fullName>
    </submittedName>
</protein>
<feature type="non-terminal residue" evidence="1">
    <location>
        <position position="1"/>
    </location>
</feature>
<dbReference type="EMBL" id="CAJOBB010028722">
    <property type="protein sequence ID" value="CAF4431711.1"/>
    <property type="molecule type" value="Genomic_DNA"/>
</dbReference>
<proteinExistence type="predicted"/>
<comment type="caution">
    <text evidence="1">The sequence shown here is derived from an EMBL/GenBank/DDBJ whole genome shotgun (WGS) entry which is preliminary data.</text>
</comment>
<dbReference type="Gene3D" id="1.20.1370.30">
    <property type="match status" value="1"/>
</dbReference>
<dbReference type="GO" id="GO:0004473">
    <property type="term" value="F:malate dehydrogenase (decarboxylating) (NADP+) activity"/>
    <property type="evidence" value="ECO:0007669"/>
    <property type="project" value="TreeGrafter"/>
</dbReference>
<dbReference type="PANTHER" id="PTHR23406">
    <property type="entry name" value="MALIC ENZYME-RELATED"/>
    <property type="match status" value="1"/>
</dbReference>